<dbReference type="EMBL" id="JACSQO010000008">
    <property type="protein sequence ID" value="MBD7945433.1"/>
    <property type="molecule type" value="Genomic_DNA"/>
</dbReference>
<dbReference type="RefSeq" id="WP_144539188.1">
    <property type="nucleotide sequence ID" value="NZ_JACSQO010000008.1"/>
</dbReference>
<dbReference type="CDD" id="cd03024">
    <property type="entry name" value="DsbA_FrnE"/>
    <property type="match status" value="1"/>
</dbReference>
<dbReference type="InterPro" id="IPR001853">
    <property type="entry name" value="DSBA-like_thioredoxin_dom"/>
</dbReference>
<dbReference type="Pfam" id="PF01323">
    <property type="entry name" value="DSBA"/>
    <property type="match status" value="1"/>
</dbReference>
<evidence type="ECO:0000313" key="3">
    <source>
        <dbReference type="EMBL" id="MBD7945433.1"/>
    </source>
</evidence>
<gene>
    <name evidence="3" type="ORF">H9650_15000</name>
</gene>
<proteinExistence type="predicted"/>
<organism evidence="3 4">
    <name type="scientific">Psychrobacillus faecigallinarum</name>
    <dbReference type="NCBI Taxonomy" id="2762235"/>
    <lineage>
        <taxon>Bacteria</taxon>
        <taxon>Bacillati</taxon>
        <taxon>Bacillota</taxon>
        <taxon>Bacilli</taxon>
        <taxon>Bacillales</taxon>
        <taxon>Bacillaceae</taxon>
        <taxon>Psychrobacillus</taxon>
    </lineage>
</organism>
<comment type="caution">
    <text evidence="3">The sequence shown here is derived from an EMBL/GenBank/DDBJ whole genome shotgun (WGS) entry which is preliminary data.</text>
</comment>
<accession>A0ABR8RCC1</accession>
<dbReference type="SUPFAM" id="SSF52833">
    <property type="entry name" value="Thioredoxin-like"/>
    <property type="match status" value="1"/>
</dbReference>
<keyword evidence="4" id="KW-1185">Reference proteome</keyword>
<dbReference type="InterPro" id="IPR036249">
    <property type="entry name" value="Thioredoxin-like_sf"/>
</dbReference>
<evidence type="ECO:0000256" key="1">
    <source>
        <dbReference type="SAM" id="MobiDB-lite"/>
    </source>
</evidence>
<dbReference type="Proteomes" id="UP000640786">
    <property type="component" value="Unassembled WGS sequence"/>
</dbReference>
<feature type="region of interest" description="Disordered" evidence="1">
    <location>
        <begin position="215"/>
        <end position="242"/>
    </location>
</feature>
<name>A0ABR8RCC1_9BACI</name>
<protein>
    <submittedName>
        <fullName evidence="3">DsbA family oxidoreductase</fullName>
    </submittedName>
</protein>
<dbReference type="PANTHER" id="PTHR13887">
    <property type="entry name" value="GLUTATHIONE S-TRANSFERASE KAPPA"/>
    <property type="match status" value="1"/>
</dbReference>
<evidence type="ECO:0000313" key="4">
    <source>
        <dbReference type="Proteomes" id="UP000640786"/>
    </source>
</evidence>
<dbReference type="Gene3D" id="3.40.30.10">
    <property type="entry name" value="Glutaredoxin"/>
    <property type="match status" value="1"/>
</dbReference>
<evidence type="ECO:0000259" key="2">
    <source>
        <dbReference type="Pfam" id="PF01323"/>
    </source>
</evidence>
<reference evidence="3 4" key="1">
    <citation type="submission" date="2020-08" db="EMBL/GenBank/DDBJ databases">
        <title>A Genomic Blueprint of the Chicken Gut Microbiome.</title>
        <authorList>
            <person name="Gilroy R."/>
            <person name="Ravi A."/>
            <person name="Getino M."/>
            <person name="Pursley I."/>
            <person name="Horton D.L."/>
            <person name="Alikhan N.-F."/>
            <person name="Baker D."/>
            <person name="Gharbi K."/>
            <person name="Hall N."/>
            <person name="Watson M."/>
            <person name="Adriaenssens E.M."/>
            <person name="Foster-Nyarko E."/>
            <person name="Jarju S."/>
            <person name="Secka A."/>
            <person name="Antonio M."/>
            <person name="Oren A."/>
            <person name="Chaudhuri R."/>
            <person name="La Ragione R.M."/>
            <person name="Hildebrand F."/>
            <person name="Pallen M.J."/>
        </authorList>
    </citation>
    <scope>NUCLEOTIDE SEQUENCE [LARGE SCALE GENOMIC DNA]</scope>
    <source>
        <strain evidence="3 4">Sa2BUA9</strain>
    </source>
</reference>
<sequence>MKIEVWSDFVCPFCYIGKRRLEQALEEFDHKNKVEVSYKSFELQPHLPSDKNVTIHEMLAKKMNTTPEQAKAMNQQIIASAATVGLAYQFDEMKQTNTLDAHRLVKYAETKGKGSELTERLLSAHFLESQFLGEQETLLSLATDVGLNREEASKVLSGSEYLDDVRMDQQEGQQLGVQGVPFFVFNRKYAISGAQPHEAFVQTLKKVWEEENQSSPLQHIHSDSEATCTDDGCEITETNKEA</sequence>
<dbReference type="PANTHER" id="PTHR13887:SF41">
    <property type="entry name" value="THIOREDOXIN SUPERFAMILY PROTEIN"/>
    <property type="match status" value="1"/>
</dbReference>
<feature type="domain" description="DSBA-like thioredoxin" evidence="2">
    <location>
        <begin position="3"/>
        <end position="204"/>
    </location>
</feature>